<name>A0AAU9II24_9CILI</name>
<dbReference type="EMBL" id="CAJZBQ010000009">
    <property type="protein sequence ID" value="CAG9312861.1"/>
    <property type="molecule type" value="Genomic_DNA"/>
</dbReference>
<gene>
    <name evidence="2" type="ORF">BSTOLATCC_MIC7653</name>
</gene>
<accession>A0AAU9II24</accession>
<dbReference type="PANTHER" id="PTHR13465:SF2">
    <property type="entry name" value="PHAGOSOME ASSEMBLY FACTOR 1"/>
    <property type="match status" value="1"/>
</dbReference>
<dbReference type="PANTHER" id="PTHR13465">
    <property type="entry name" value="UPF0183 PROTEIN"/>
    <property type="match status" value="1"/>
</dbReference>
<protein>
    <submittedName>
        <fullName evidence="2">Uncharacterized protein</fullName>
    </submittedName>
</protein>
<organism evidence="2 3">
    <name type="scientific">Blepharisma stoltei</name>
    <dbReference type="NCBI Taxonomy" id="1481888"/>
    <lineage>
        <taxon>Eukaryota</taxon>
        <taxon>Sar</taxon>
        <taxon>Alveolata</taxon>
        <taxon>Ciliophora</taxon>
        <taxon>Postciliodesmatophora</taxon>
        <taxon>Heterotrichea</taxon>
        <taxon>Heterotrichida</taxon>
        <taxon>Blepharismidae</taxon>
        <taxon>Blepharisma</taxon>
    </lineage>
</organism>
<reference evidence="2" key="1">
    <citation type="submission" date="2021-09" db="EMBL/GenBank/DDBJ databases">
        <authorList>
            <consortium name="AG Swart"/>
            <person name="Singh M."/>
            <person name="Singh A."/>
            <person name="Seah K."/>
            <person name="Emmerich C."/>
        </authorList>
    </citation>
    <scope>NUCLEOTIDE SEQUENCE</scope>
    <source>
        <strain evidence="2">ATCC30299</strain>
    </source>
</reference>
<sequence>MLKNKMDSLHVIPGKGLGGQFTLGMSITKAINKFKNLSTKIPEVQVVEEIETKRIYLIVPDCRIKLVFDELYQKLIIIEINCTECEAPNILIVFKSQMYSNYQEILNDLEDSFMPNYLDENIILETYHGMSIIRDQGKLSKILIHKGNKLPEIQGIQMPKINEYLVYLNEKIIVKTPNGKSIELAWGSFPETVIEILGPPDELFYKQSQNVQSNDYFYNYFSEGFDLMFDGNSNQLKKAILYTNMPDYYLFNEYDRCNFKLFVNEHLVNPLTKWDEIIEIFEGHPKDEGNRRYPYGFEPTRYFSFKGVLFEVSNSGYIGSITISL</sequence>
<evidence type="ECO:0000313" key="3">
    <source>
        <dbReference type="Proteomes" id="UP001162131"/>
    </source>
</evidence>
<keyword evidence="3" id="KW-1185">Reference proteome</keyword>
<comment type="similarity">
    <text evidence="1">Belongs to the PHAF1 family.</text>
</comment>
<dbReference type="Proteomes" id="UP001162131">
    <property type="component" value="Unassembled WGS sequence"/>
</dbReference>
<evidence type="ECO:0000256" key="1">
    <source>
        <dbReference type="ARBA" id="ARBA00024339"/>
    </source>
</evidence>
<dbReference type="AlphaFoldDB" id="A0AAU9II24"/>
<evidence type="ECO:0000313" key="2">
    <source>
        <dbReference type="EMBL" id="CAG9312861.1"/>
    </source>
</evidence>
<proteinExistence type="inferred from homology"/>
<dbReference type="InterPro" id="IPR005373">
    <property type="entry name" value="PHAF1"/>
</dbReference>
<comment type="caution">
    <text evidence="2">The sequence shown here is derived from an EMBL/GenBank/DDBJ whole genome shotgun (WGS) entry which is preliminary data.</text>
</comment>
<dbReference type="InterPro" id="IPR039156">
    <property type="entry name" value="PHAF1/BROMI"/>
</dbReference>
<dbReference type="Pfam" id="PF03676">
    <property type="entry name" value="PHAF1"/>
    <property type="match status" value="1"/>
</dbReference>